<dbReference type="GO" id="GO:0004984">
    <property type="term" value="F:olfactory receptor activity"/>
    <property type="evidence" value="ECO:0007669"/>
    <property type="project" value="InterPro"/>
</dbReference>
<keyword evidence="5" id="KW-0552">Olfaction</keyword>
<dbReference type="PANTHER" id="PTHR21137:SF35">
    <property type="entry name" value="ODORANT RECEPTOR 19A-RELATED"/>
    <property type="match status" value="1"/>
</dbReference>
<organism evidence="10 11">
    <name type="scientific">Apolygus lucorum</name>
    <name type="common">Small green plant bug</name>
    <name type="synonym">Lygocoris lucorum</name>
    <dbReference type="NCBI Taxonomy" id="248454"/>
    <lineage>
        <taxon>Eukaryota</taxon>
        <taxon>Metazoa</taxon>
        <taxon>Ecdysozoa</taxon>
        <taxon>Arthropoda</taxon>
        <taxon>Hexapoda</taxon>
        <taxon>Insecta</taxon>
        <taxon>Pterygota</taxon>
        <taxon>Neoptera</taxon>
        <taxon>Paraneoptera</taxon>
        <taxon>Hemiptera</taxon>
        <taxon>Heteroptera</taxon>
        <taxon>Panheteroptera</taxon>
        <taxon>Cimicomorpha</taxon>
        <taxon>Miridae</taxon>
        <taxon>Mirini</taxon>
        <taxon>Apolygus</taxon>
    </lineage>
</organism>
<dbReference type="AlphaFoldDB" id="A0A6A4K7R3"/>
<sequence>MRASQIKVVAATPEQALKVTNRLADAGFIVEKERLPDMMKIRRVDRSINKDDLASYMYEQNPWFIDKLAEEEDDELIEILKGNYWHFLFYSMTFIRWKRPRIAIALISTYAIWIIVHLVIGIYSIYLAADERNWAVVGLVTHHMVLGALAIYLPIFCNTGGFREVMADMHRTFTTDIGQYSGGNMYAEQACIDIKKDIRRQTFVYYINPALVAASGSLALAGPFLTKWFSGMENPYSPNGLSLKLPTALYYPFPTDSGVVFYAIVLTQVISGTILGYLILAPQLVFINLSQKLKRELRLVGYGMETLVRRAMRMTFENNVWKRKVTELDVDDTEFQQNVELSIKETIIHHQKASKLLSTAQVSVKGPLAASYIFGLVTIAISLYNITLALKTNDIGSLTTFLLLLSSEVIGTFINCGLIGSELTEQSEDVTEKLYFIEWYNFSVKNRKMFFTFQTAITQPYEIKAGGVTPMNMETFSDIMNSAYSFFNILQTIE</sequence>
<dbReference type="PANTHER" id="PTHR21137">
    <property type="entry name" value="ODORANT RECEPTOR"/>
    <property type="match status" value="1"/>
</dbReference>
<dbReference type="Proteomes" id="UP000466442">
    <property type="component" value="Unassembled WGS sequence"/>
</dbReference>
<evidence type="ECO:0000256" key="7">
    <source>
        <dbReference type="ARBA" id="ARBA00023136"/>
    </source>
</evidence>
<keyword evidence="6" id="KW-1133">Transmembrane helix</keyword>
<comment type="caution">
    <text evidence="10">The sequence shown here is derived from an EMBL/GenBank/DDBJ whole genome shotgun (WGS) entry which is preliminary data.</text>
</comment>
<name>A0A6A4K7R3_APOLU</name>
<dbReference type="InterPro" id="IPR004117">
    <property type="entry name" value="7tm6_olfct_rcpt"/>
</dbReference>
<protein>
    <submittedName>
        <fullName evidence="10">Uncharacterized protein</fullName>
    </submittedName>
</protein>
<keyword evidence="4" id="KW-0812">Transmembrane</keyword>
<keyword evidence="2" id="KW-1003">Cell membrane</keyword>
<evidence type="ECO:0000256" key="9">
    <source>
        <dbReference type="ARBA" id="ARBA00023224"/>
    </source>
</evidence>
<dbReference type="GO" id="GO:0007165">
    <property type="term" value="P:signal transduction"/>
    <property type="evidence" value="ECO:0007669"/>
    <property type="project" value="UniProtKB-KW"/>
</dbReference>
<dbReference type="GO" id="GO:0005886">
    <property type="term" value="C:plasma membrane"/>
    <property type="evidence" value="ECO:0007669"/>
    <property type="project" value="UniProtKB-SubCell"/>
</dbReference>
<keyword evidence="7" id="KW-0472">Membrane</keyword>
<keyword evidence="11" id="KW-1185">Reference proteome</keyword>
<dbReference type="EMBL" id="WIXP02000002">
    <property type="protein sequence ID" value="KAF6214354.1"/>
    <property type="molecule type" value="Genomic_DNA"/>
</dbReference>
<evidence type="ECO:0000256" key="4">
    <source>
        <dbReference type="ARBA" id="ARBA00022692"/>
    </source>
</evidence>
<evidence type="ECO:0000313" key="10">
    <source>
        <dbReference type="EMBL" id="KAF6214354.1"/>
    </source>
</evidence>
<evidence type="ECO:0000313" key="11">
    <source>
        <dbReference type="Proteomes" id="UP000466442"/>
    </source>
</evidence>
<keyword evidence="3" id="KW-0716">Sensory transduction</keyword>
<evidence type="ECO:0000256" key="3">
    <source>
        <dbReference type="ARBA" id="ARBA00022606"/>
    </source>
</evidence>
<keyword evidence="9" id="KW-0807">Transducer</keyword>
<evidence type="ECO:0000256" key="5">
    <source>
        <dbReference type="ARBA" id="ARBA00022725"/>
    </source>
</evidence>
<evidence type="ECO:0000256" key="1">
    <source>
        <dbReference type="ARBA" id="ARBA00004651"/>
    </source>
</evidence>
<proteinExistence type="predicted"/>
<comment type="subcellular location">
    <subcellularLocation>
        <location evidence="1">Cell membrane</location>
        <topology evidence="1">Multi-pass membrane protein</topology>
    </subcellularLocation>
</comment>
<evidence type="ECO:0000256" key="2">
    <source>
        <dbReference type="ARBA" id="ARBA00022475"/>
    </source>
</evidence>
<evidence type="ECO:0000256" key="6">
    <source>
        <dbReference type="ARBA" id="ARBA00022989"/>
    </source>
</evidence>
<gene>
    <name evidence="10" type="ORF">GE061_009094</name>
</gene>
<evidence type="ECO:0000256" key="8">
    <source>
        <dbReference type="ARBA" id="ARBA00023170"/>
    </source>
</evidence>
<dbReference type="OrthoDB" id="6618364at2759"/>
<accession>A0A6A4K7R3</accession>
<dbReference type="GO" id="GO:0005549">
    <property type="term" value="F:odorant binding"/>
    <property type="evidence" value="ECO:0007669"/>
    <property type="project" value="InterPro"/>
</dbReference>
<keyword evidence="8" id="KW-0675">Receptor</keyword>
<dbReference type="Pfam" id="PF02949">
    <property type="entry name" value="7tm_6"/>
    <property type="match status" value="1"/>
</dbReference>
<reference evidence="10" key="1">
    <citation type="journal article" date="2021" name="Mol. Ecol. Resour.">
        <title>Apolygus lucorum genome provides insights into omnivorousness and mesophyll feeding.</title>
        <authorList>
            <person name="Liu Y."/>
            <person name="Liu H."/>
            <person name="Wang H."/>
            <person name="Huang T."/>
            <person name="Liu B."/>
            <person name="Yang B."/>
            <person name="Yin L."/>
            <person name="Li B."/>
            <person name="Zhang Y."/>
            <person name="Zhang S."/>
            <person name="Jiang F."/>
            <person name="Zhang X."/>
            <person name="Ren Y."/>
            <person name="Wang B."/>
            <person name="Wang S."/>
            <person name="Lu Y."/>
            <person name="Wu K."/>
            <person name="Fan W."/>
            <person name="Wang G."/>
        </authorList>
    </citation>
    <scope>NUCLEOTIDE SEQUENCE</scope>
    <source>
        <strain evidence="10">12Hb</strain>
    </source>
</reference>